<comment type="caution">
    <text evidence="2">The sequence shown here is derived from an EMBL/GenBank/DDBJ whole genome shotgun (WGS) entry which is preliminary data.</text>
</comment>
<protein>
    <submittedName>
        <fullName evidence="2">Tail fiber domain-containing protein</fullName>
    </submittedName>
</protein>
<keyword evidence="3" id="KW-1185">Reference proteome</keyword>
<evidence type="ECO:0000313" key="2">
    <source>
        <dbReference type="EMBL" id="MFC4584931.1"/>
    </source>
</evidence>
<accession>A0ABV9E600</accession>
<reference evidence="3" key="1">
    <citation type="journal article" date="2019" name="Int. J. Syst. Evol. Microbiol.">
        <title>The Global Catalogue of Microorganisms (GCM) 10K type strain sequencing project: providing services to taxonomists for standard genome sequencing and annotation.</title>
        <authorList>
            <consortium name="The Broad Institute Genomics Platform"/>
            <consortium name="The Broad Institute Genome Sequencing Center for Infectious Disease"/>
            <person name="Wu L."/>
            <person name="Ma J."/>
        </authorList>
    </citation>
    <scope>NUCLEOTIDE SEQUENCE [LARGE SCALE GENOMIC DNA]</scope>
    <source>
        <strain evidence="3">CCUG 49560</strain>
    </source>
</reference>
<dbReference type="EMBL" id="JBHSFN010000001">
    <property type="protein sequence ID" value="MFC4584931.1"/>
    <property type="molecule type" value="Genomic_DNA"/>
</dbReference>
<gene>
    <name evidence="2" type="ORF">ACFO8L_02520</name>
</gene>
<dbReference type="InterPro" id="IPR030392">
    <property type="entry name" value="S74_ICA"/>
</dbReference>
<dbReference type="RefSeq" id="WP_262840967.1">
    <property type="nucleotide sequence ID" value="NZ_JANZYP010000003.1"/>
</dbReference>
<dbReference type="Pfam" id="PF13884">
    <property type="entry name" value="Peptidase_S74"/>
    <property type="match status" value="1"/>
</dbReference>
<dbReference type="Proteomes" id="UP001595891">
    <property type="component" value="Unassembled WGS sequence"/>
</dbReference>
<evidence type="ECO:0000259" key="1">
    <source>
        <dbReference type="PROSITE" id="PS51688"/>
    </source>
</evidence>
<proteinExistence type="predicted"/>
<organism evidence="2 3">
    <name type="scientific">Sphaerisporangium corydalis</name>
    <dbReference type="NCBI Taxonomy" id="1441875"/>
    <lineage>
        <taxon>Bacteria</taxon>
        <taxon>Bacillati</taxon>
        <taxon>Actinomycetota</taxon>
        <taxon>Actinomycetes</taxon>
        <taxon>Streptosporangiales</taxon>
        <taxon>Streptosporangiaceae</taxon>
        <taxon>Sphaerisporangium</taxon>
    </lineage>
</organism>
<sequence>MSKYDQPDVVQRRVRFFDGQFLRDVDFIDEQHYHLDRVHGIAKALRTTGVHHGLEVTATGQNLVVVAAGGAFDRLGRQIVLPSPVEVHLPERFRGKSGIGIAIAYLASEAAMATSEGSKENTRWDETPALGVFLSGEEPFAIRADQAETRWDLVGASSVTLAHLAVSAGGEVTVDTGFAERTGLRVPGVLGVGVAEPLARLHVAGGARYSIDLRVDGRLHSASDDGGLWVGTQPKGFIGGVEGGDIGFWNNDAWRLRVGKNGNVSIGSGTPDATTRLTVTAGDRHLVLRREPTATTGGRQIFLELYQEDAAGPKVPEVAPSIRFHHANRFWHRLEARSDGLHVKDGNTGSENYSNLSVQALSATTDITSGQNVSAAKDVSAGQNVTAKKDISAENITARRDITADNVTAKKDITAENITAKRDITASQNITTDQNITAKKDISATQNITADQNITAKKDLTAGQNITVTRDGKIGGVLTVAGKSGVGTTDPKAKLHVAGSDRYSVDLRVDGRLHSASDDGGLWVGTDLKGFVGGLEGGDIGFWSNDAWRLRVSRAGNVSIGTNAPDPGNKLTVSAGERHLVLRREPTATTGGKQLFLELFQEESGSPKIPEIAPSIRFHHANRFWHRLEARGDGLHIKAGDLNIDTYSNLTVGTLFTTDIRASHDIYADGQIYFHPGYEWGFEGPDHSRRYWYIFRPRWNINNFSDGGAVLRASGISYPSDARLKDDATTVPDALRAIEGLRGVRFTWNDEGLRHLVGDVESSVTAGPEASDEDNREVWDSVRAARLAEVDRPEIGVLAQDVERVLPELVHTDKAGYKSVDYGKLTAVLIEAIKEQQSQIRTLDTRLTTLTTGPDTGDAL</sequence>
<dbReference type="PROSITE" id="PS51688">
    <property type="entry name" value="ICA"/>
    <property type="match status" value="1"/>
</dbReference>
<name>A0ABV9E600_9ACTN</name>
<evidence type="ECO:0000313" key="3">
    <source>
        <dbReference type="Proteomes" id="UP001595891"/>
    </source>
</evidence>
<feature type="domain" description="Peptidase S74" evidence="1">
    <location>
        <begin position="720"/>
        <end position="847"/>
    </location>
</feature>